<dbReference type="PRINTS" id="PR00954">
    <property type="entry name" value="FLGMOTORFLIG"/>
</dbReference>
<evidence type="ECO:0000256" key="6">
    <source>
        <dbReference type="ARBA" id="ARBA00022500"/>
    </source>
</evidence>
<dbReference type="Pfam" id="PF14842">
    <property type="entry name" value="FliG_N"/>
    <property type="match status" value="1"/>
</dbReference>
<keyword evidence="6 11" id="KW-0145">Chemotaxis</keyword>
<keyword evidence="9 11" id="KW-0975">Bacterial flagellum</keyword>
<dbReference type="GO" id="GO:0009425">
    <property type="term" value="C:bacterial-type flagellum basal body"/>
    <property type="evidence" value="ECO:0007669"/>
    <property type="project" value="UniProtKB-SubCell"/>
</dbReference>
<name>A0A1I7MYA3_9HYPH</name>
<dbReference type="InterPro" id="IPR011002">
    <property type="entry name" value="FliG_a-hlx"/>
</dbReference>
<dbReference type="InterPro" id="IPR023087">
    <property type="entry name" value="Flg_Motor_Flig_C"/>
</dbReference>
<keyword evidence="15" id="KW-0966">Cell projection</keyword>
<dbReference type="PIRSF" id="PIRSF003161">
    <property type="entry name" value="FliG"/>
    <property type="match status" value="1"/>
</dbReference>
<dbReference type="STRING" id="429728.SAMN05216456_0267"/>
<evidence type="ECO:0000256" key="8">
    <source>
        <dbReference type="ARBA" id="ARBA00023136"/>
    </source>
</evidence>
<keyword evidence="11" id="KW-0997">Cell inner membrane</keyword>
<keyword evidence="15" id="KW-0282">Flagellum</keyword>
<proteinExistence type="inferred from homology"/>
<keyword evidence="8 11" id="KW-0472">Membrane</keyword>
<dbReference type="Pfam" id="PF14841">
    <property type="entry name" value="FliG_M"/>
    <property type="match status" value="1"/>
</dbReference>
<evidence type="ECO:0000259" key="13">
    <source>
        <dbReference type="Pfam" id="PF14841"/>
    </source>
</evidence>
<keyword evidence="15" id="KW-0969">Cilium</keyword>
<keyword evidence="5 11" id="KW-1003">Cell membrane</keyword>
<evidence type="ECO:0000313" key="15">
    <source>
        <dbReference type="EMBL" id="SFV27391.1"/>
    </source>
</evidence>
<evidence type="ECO:0000256" key="10">
    <source>
        <dbReference type="ARBA" id="ARBA00025598"/>
    </source>
</evidence>
<organism evidence="15 16">
    <name type="scientific">Devosia crocina</name>
    <dbReference type="NCBI Taxonomy" id="429728"/>
    <lineage>
        <taxon>Bacteria</taxon>
        <taxon>Pseudomonadati</taxon>
        <taxon>Pseudomonadota</taxon>
        <taxon>Alphaproteobacteria</taxon>
        <taxon>Hyphomicrobiales</taxon>
        <taxon>Devosiaceae</taxon>
        <taxon>Devosia</taxon>
    </lineage>
</organism>
<keyword evidence="16" id="KW-1185">Reference proteome</keyword>
<evidence type="ECO:0000256" key="7">
    <source>
        <dbReference type="ARBA" id="ARBA00022779"/>
    </source>
</evidence>
<dbReference type="PANTHER" id="PTHR30534:SF0">
    <property type="entry name" value="FLAGELLAR MOTOR SWITCH PROTEIN FLIG"/>
    <property type="match status" value="1"/>
</dbReference>
<dbReference type="InterPro" id="IPR032779">
    <property type="entry name" value="FliG_M"/>
</dbReference>
<evidence type="ECO:0000256" key="3">
    <source>
        <dbReference type="ARBA" id="ARBA00010299"/>
    </source>
</evidence>
<dbReference type="InterPro" id="IPR028263">
    <property type="entry name" value="FliG_N"/>
</dbReference>
<dbReference type="EMBL" id="FPCK01000001">
    <property type="protein sequence ID" value="SFV27391.1"/>
    <property type="molecule type" value="Genomic_DNA"/>
</dbReference>
<dbReference type="PANTHER" id="PTHR30534">
    <property type="entry name" value="FLAGELLAR MOTOR SWITCH PROTEIN FLIG"/>
    <property type="match status" value="1"/>
</dbReference>
<evidence type="ECO:0000256" key="4">
    <source>
        <dbReference type="ARBA" id="ARBA00021870"/>
    </source>
</evidence>
<evidence type="ECO:0000256" key="2">
    <source>
        <dbReference type="ARBA" id="ARBA00004413"/>
    </source>
</evidence>
<feature type="domain" description="Flagellar motor switch protein FliG N-terminal" evidence="14">
    <location>
        <begin position="35"/>
        <end position="136"/>
    </location>
</feature>
<feature type="domain" description="Flagellar motor switch protein FliG C-terminal" evidence="12">
    <location>
        <begin position="246"/>
        <end position="352"/>
    </location>
</feature>
<evidence type="ECO:0000259" key="12">
    <source>
        <dbReference type="Pfam" id="PF01706"/>
    </source>
</evidence>
<dbReference type="RefSeq" id="WP_092419867.1">
    <property type="nucleotide sequence ID" value="NZ_FPCK01000001.1"/>
</dbReference>
<accession>A0A1I7MYA3</accession>
<evidence type="ECO:0000259" key="14">
    <source>
        <dbReference type="Pfam" id="PF14842"/>
    </source>
</evidence>
<comment type="function">
    <text evidence="10 11">FliG is one of three proteins (FliG, FliN, FliM) that forms the rotor-mounted switch complex (C ring), located at the base of the basal body. This complex interacts with the CheY and CheZ chemotaxis proteins, in addition to contacting components of the motor that determine the direction of flagellar rotation.</text>
</comment>
<evidence type="ECO:0000256" key="5">
    <source>
        <dbReference type="ARBA" id="ARBA00022475"/>
    </source>
</evidence>
<comment type="subcellular location">
    <subcellularLocation>
        <location evidence="1 11">Bacterial flagellum basal body</location>
    </subcellularLocation>
    <subcellularLocation>
        <location evidence="11">Cell inner membrane</location>
        <topology evidence="11">Peripheral membrane protein</topology>
        <orientation evidence="11">Cytoplasmic side</orientation>
    </subcellularLocation>
    <subcellularLocation>
        <location evidence="2">Cell membrane</location>
        <topology evidence="2">Peripheral membrane protein</topology>
        <orientation evidence="2">Cytoplasmic side</orientation>
    </subcellularLocation>
</comment>
<keyword evidence="7 11" id="KW-0283">Flagellar rotation</keyword>
<evidence type="ECO:0000256" key="9">
    <source>
        <dbReference type="ARBA" id="ARBA00023143"/>
    </source>
</evidence>
<dbReference type="Pfam" id="PF01706">
    <property type="entry name" value="FliG_C"/>
    <property type="match status" value="1"/>
</dbReference>
<dbReference type="GO" id="GO:0006935">
    <property type="term" value="P:chemotaxis"/>
    <property type="evidence" value="ECO:0007669"/>
    <property type="project" value="UniProtKB-KW"/>
</dbReference>
<dbReference type="SUPFAM" id="SSF48029">
    <property type="entry name" value="FliG"/>
    <property type="match status" value="2"/>
</dbReference>
<dbReference type="GO" id="GO:0005886">
    <property type="term" value="C:plasma membrane"/>
    <property type="evidence" value="ECO:0007669"/>
    <property type="project" value="UniProtKB-SubCell"/>
</dbReference>
<evidence type="ECO:0000256" key="1">
    <source>
        <dbReference type="ARBA" id="ARBA00004117"/>
    </source>
</evidence>
<dbReference type="Proteomes" id="UP000199074">
    <property type="component" value="Unassembled WGS sequence"/>
</dbReference>
<dbReference type="AlphaFoldDB" id="A0A1I7MYA3"/>
<evidence type="ECO:0000313" key="16">
    <source>
        <dbReference type="Proteomes" id="UP000199074"/>
    </source>
</evidence>
<comment type="similarity">
    <text evidence="3 11">Belongs to the FliG family.</text>
</comment>
<evidence type="ECO:0000256" key="11">
    <source>
        <dbReference type="PIRNR" id="PIRNR003161"/>
    </source>
</evidence>
<dbReference type="NCBIfam" id="TIGR00207">
    <property type="entry name" value="fliG"/>
    <property type="match status" value="1"/>
</dbReference>
<reference evidence="15 16" key="1">
    <citation type="submission" date="2016-10" db="EMBL/GenBank/DDBJ databases">
        <authorList>
            <person name="de Groot N.N."/>
        </authorList>
    </citation>
    <scope>NUCLEOTIDE SEQUENCE [LARGE SCALE GENOMIC DNA]</scope>
    <source>
        <strain evidence="15 16">IPL20</strain>
    </source>
</reference>
<protein>
    <recommendedName>
        <fullName evidence="4 11">Flagellar motor switch protein FliG</fullName>
    </recommendedName>
</protein>
<dbReference type="GO" id="GO:0003774">
    <property type="term" value="F:cytoskeletal motor activity"/>
    <property type="evidence" value="ECO:0007669"/>
    <property type="project" value="InterPro"/>
</dbReference>
<gene>
    <name evidence="15" type="ORF">SAMN05216456_0267</name>
</gene>
<dbReference type="GO" id="GO:0071973">
    <property type="term" value="P:bacterial-type flagellum-dependent cell motility"/>
    <property type="evidence" value="ECO:0007669"/>
    <property type="project" value="InterPro"/>
</dbReference>
<dbReference type="InterPro" id="IPR000090">
    <property type="entry name" value="Flg_Motor_Flig"/>
</dbReference>
<sequence length="363" mass="40142">MALVSQAVEAPIVNDAPPRLGSQLKIGGASNYRALAGDEKAAALMLALGPDYGKPIFEEMDEHEIKTLSRAMVKLGPITPAMLDELMAEFVTSIASNGSVAGNTDSTERLLLSFLPQDRVDAIMEEIRGPAGRNMWEKLSNVQADVLAAYLKNEYPQTVAVILSKIAPDHASEVLASLPEELAMEVVQRMLGLDVVQKDILEKIEQTLRTEFISTLNTSKRRDSHELMAEIFNTFDRQTEARFITNLEEKSREDAERIKSLMFTFEDLTKLDMSAIQTLLSRVDKRELALCLKGANEEVKDFFLKNMSTRAAKLMADDMAAMGPVRLKDVDEAQSRMVSTAKDMAAKGEILIVKSKGDEQMIA</sequence>
<dbReference type="Gene3D" id="1.10.220.30">
    <property type="match status" value="3"/>
</dbReference>
<feature type="domain" description="Flagellar motor switch protein FliG middle" evidence="13">
    <location>
        <begin position="145"/>
        <end position="217"/>
    </location>
</feature>
<dbReference type="OrthoDB" id="9780302at2"/>